<reference evidence="1 2" key="1">
    <citation type="journal article" date="2019" name="Int. J. Syst. Evol. Microbiol.">
        <title>The Global Catalogue of Microorganisms (GCM) 10K type strain sequencing project: providing services to taxonomists for standard genome sequencing and annotation.</title>
        <authorList>
            <consortium name="The Broad Institute Genomics Platform"/>
            <consortium name="The Broad Institute Genome Sequencing Center for Infectious Disease"/>
            <person name="Wu L."/>
            <person name="Ma J."/>
        </authorList>
    </citation>
    <scope>NUCLEOTIDE SEQUENCE [LARGE SCALE GENOMIC DNA]</scope>
    <source>
        <strain evidence="1 2">JCM 14917</strain>
    </source>
</reference>
<dbReference type="SUPFAM" id="SSF47226">
    <property type="entry name" value="Histidine-containing phosphotransfer domain, HPT domain"/>
    <property type="match status" value="1"/>
</dbReference>
<dbReference type="EMBL" id="BAAAON010000001">
    <property type="protein sequence ID" value="GAA2173311.1"/>
    <property type="molecule type" value="Genomic_DNA"/>
</dbReference>
<proteinExistence type="predicted"/>
<evidence type="ECO:0000313" key="2">
    <source>
        <dbReference type="Proteomes" id="UP001500974"/>
    </source>
</evidence>
<organism evidence="1 2">
    <name type="scientific">Arthrobacter parietis</name>
    <dbReference type="NCBI Taxonomy" id="271434"/>
    <lineage>
        <taxon>Bacteria</taxon>
        <taxon>Bacillati</taxon>
        <taxon>Actinomycetota</taxon>
        <taxon>Actinomycetes</taxon>
        <taxon>Micrococcales</taxon>
        <taxon>Micrococcaceae</taxon>
        <taxon>Arthrobacter</taxon>
    </lineage>
</organism>
<dbReference type="Gene3D" id="1.20.120.160">
    <property type="entry name" value="HPT domain"/>
    <property type="match status" value="1"/>
</dbReference>
<evidence type="ECO:0000313" key="1">
    <source>
        <dbReference type="EMBL" id="GAA2173311.1"/>
    </source>
</evidence>
<keyword evidence="2" id="KW-1185">Reference proteome</keyword>
<protein>
    <recommendedName>
        <fullName evidence="3">Hpt domain-containing protein</fullName>
    </recommendedName>
</protein>
<evidence type="ECO:0008006" key="3">
    <source>
        <dbReference type="Google" id="ProtNLM"/>
    </source>
</evidence>
<comment type="caution">
    <text evidence="1">The sequence shown here is derived from an EMBL/GenBank/DDBJ whole genome shotgun (WGS) entry which is preliminary data.</text>
</comment>
<dbReference type="Proteomes" id="UP001500974">
    <property type="component" value="Unassembled WGS sequence"/>
</dbReference>
<gene>
    <name evidence="1" type="ORF">GCM10009784_07110</name>
</gene>
<accession>A0ABN3AQ08</accession>
<name>A0ABN3AQ08_9MICC</name>
<sequence>MSKNKRAPLVDRKVLHRLEDEFEDPGPAHSFVRDFVAFWDERYLRLAEAVQRHDEAASLDALLSVRIGSAMIGAARLAKLAAELESSLKRGHLGAVAEALPQVKECGDATVRKLTTKYIDASW</sequence>
<dbReference type="InterPro" id="IPR036641">
    <property type="entry name" value="HPT_dom_sf"/>
</dbReference>
<dbReference type="RefSeq" id="WP_277359611.1">
    <property type="nucleotide sequence ID" value="NZ_BAAAON010000001.1"/>
</dbReference>